<feature type="region of interest" description="Disordered" evidence="1">
    <location>
        <begin position="138"/>
        <end position="163"/>
    </location>
</feature>
<evidence type="ECO:0000313" key="2">
    <source>
        <dbReference type="EMBL" id="QCD96594.1"/>
    </source>
</evidence>
<accession>A0A4D6M9T9</accession>
<dbReference type="AlphaFoldDB" id="A0A4D6M9T9"/>
<dbReference type="EMBL" id="CP039350">
    <property type="protein sequence ID" value="QCD96594.1"/>
    <property type="molecule type" value="Genomic_DNA"/>
</dbReference>
<gene>
    <name evidence="2" type="ORF">DEO72_LG6g1300</name>
</gene>
<organism evidence="2 3">
    <name type="scientific">Vigna unguiculata</name>
    <name type="common">Cowpea</name>
    <dbReference type="NCBI Taxonomy" id="3917"/>
    <lineage>
        <taxon>Eukaryota</taxon>
        <taxon>Viridiplantae</taxon>
        <taxon>Streptophyta</taxon>
        <taxon>Embryophyta</taxon>
        <taxon>Tracheophyta</taxon>
        <taxon>Spermatophyta</taxon>
        <taxon>Magnoliopsida</taxon>
        <taxon>eudicotyledons</taxon>
        <taxon>Gunneridae</taxon>
        <taxon>Pentapetalae</taxon>
        <taxon>rosids</taxon>
        <taxon>fabids</taxon>
        <taxon>Fabales</taxon>
        <taxon>Fabaceae</taxon>
        <taxon>Papilionoideae</taxon>
        <taxon>50 kb inversion clade</taxon>
        <taxon>NPAAA clade</taxon>
        <taxon>indigoferoid/millettioid clade</taxon>
        <taxon>Phaseoleae</taxon>
        <taxon>Vigna</taxon>
    </lineage>
</organism>
<dbReference type="Proteomes" id="UP000501690">
    <property type="component" value="Linkage Group LG6"/>
</dbReference>
<evidence type="ECO:0000256" key="1">
    <source>
        <dbReference type="SAM" id="MobiDB-lite"/>
    </source>
</evidence>
<name>A0A4D6M9T9_VIGUN</name>
<evidence type="ECO:0000313" key="3">
    <source>
        <dbReference type="Proteomes" id="UP000501690"/>
    </source>
</evidence>
<keyword evidence="3" id="KW-1185">Reference proteome</keyword>
<sequence>METTLLGVTNSTVFDGKRHGGLAAWIPWMKLVGAVKLALLHFEFTMVCNLLSAGCHGCLWREVCIVVEMMVQIDDGSRFVLARLNELVAPLLHYGFIREDGAGDSFLCSWWLWSSEMASFVALYAVVHGSGEVREKWRSRGGDGGSIMADGYQRGDGGKRRKT</sequence>
<protein>
    <submittedName>
        <fullName evidence="2">Uncharacterized protein</fullName>
    </submittedName>
</protein>
<proteinExistence type="predicted"/>
<reference evidence="2 3" key="1">
    <citation type="submission" date="2019-04" db="EMBL/GenBank/DDBJ databases">
        <title>An improved genome assembly and genetic linkage map for asparagus bean, Vigna unguiculata ssp. sesquipedialis.</title>
        <authorList>
            <person name="Xia Q."/>
            <person name="Zhang R."/>
            <person name="Dong Y."/>
        </authorList>
    </citation>
    <scope>NUCLEOTIDE SEQUENCE [LARGE SCALE GENOMIC DNA]</scope>
    <source>
        <tissue evidence="2">Leaf</tissue>
    </source>
</reference>